<comment type="caution">
    <text evidence="1">The sequence shown here is derived from an EMBL/GenBank/DDBJ whole genome shotgun (WGS) entry which is preliminary data.</text>
</comment>
<accession>M3DQI6</accession>
<reference evidence="1 2" key="1">
    <citation type="submission" date="2013-01" db="EMBL/GenBank/DDBJ databases">
        <authorList>
            <person name="Harkins D.M."/>
            <person name="Durkin A.S."/>
            <person name="Brinkac L.M."/>
            <person name="Haft D.H."/>
            <person name="Selengut J.D."/>
            <person name="Sanka R."/>
            <person name="DePew J."/>
            <person name="Purushe J."/>
            <person name="Hartskeerl R.A."/>
            <person name="Ahmed A."/>
            <person name="van der Linden H."/>
            <person name="Goris M.G.A."/>
            <person name="Vinetz J.M."/>
            <person name="Sutton G.G."/>
            <person name="Nierman W.C."/>
            <person name="Fouts D.E."/>
        </authorList>
    </citation>
    <scope>NUCLEOTIDE SEQUENCE [LARGE SCALE GENOMIC DNA]</scope>
    <source>
        <strain evidence="1 2">TE 1992</strain>
    </source>
</reference>
<sequence length="343" mass="40475">MEDKFQELFEIRDSRINVREIMEEIESKLKKNPSTKEDIEKLTHWKFSPPSPEGYRDFDPSEIAHLFEKGISPPKFTNPKLRFVKGPLKWLLIRFAEFYSFLDKKLSENRTRAFYSVLHELILIRSENQNLKRKMESFYSEFLEWNQAIGKEVRPEFLWANENLYSEDSTQESENFLLESVDPSEKVLVLSPGWGKMLKQLLKLGAKFDSISWNKSCAEFIKNSITTNIQLEEPGEIPKSCSEYSKIIISENLSIHPHWLIEKALKTLSLKVSPGTEIRFRFSNENSNYPSPFLPLRLTRVQEPLIRDYLKQLGFRNIIEKNQKTVLPFFRFENESLSTRHRI</sequence>
<evidence type="ECO:0000313" key="2">
    <source>
        <dbReference type="Proteomes" id="UP000011754"/>
    </source>
</evidence>
<proteinExistence type="predicted"/>
<dbReference type="NCBIfam" id="NF047736">
    <property type="entry name" value="LIC_10202_fam"/>
    <property type="match status" value="1"/>
</dbReference>
<dbReference type="EMBL" id="AKWW02000026">
    <property type="protein sequence ID" value="EMF43458.1"/>
    <property type="molecule type" value="Genomic_DNA"/>
</dbReference>
<protein>
    <submittedName>
        <fullName evidence="1">Uncharacterized protein</fullName>
    </submittedName>
</protein>
<dbReference type="AlphaFoldDB" id="M3DQI6"/>
<dbReference type="Proteomes" id="UP000011754">
    <property type="component" value="Unassembled WGS sequence"/>
</dbReference>
<organism evidence="1 2">
    <name type="scientific">Leptospira interrogans serovar Lora str. TE 1992</name>
    <dbReference type="NCBI Taxonomy" id="1193028"/>
    <lineage>
        <taxon>Bacteria</taxon>
        <taxon>Pseudomonadati</taxon>
        <taxon>Spirochaetota</taxon>
        <taxon>Spirochaetia</taxon>
        <taxon>Leptospirales</taxon>
        <taxon>Leptospiraceae</taxon>
        <taxon>Leptospira</taxon>
    </lineage>
</organism>
<name>M3DQI6_LEPIR</name>
<evidence type="ECO:0000313" key="1">
    <source>
        <dbReference type="EMBL" id="EMF43458.1"/>
    </source>
</evidence>
<gene>
    <name evidence="1" type="ORF">LEP1GSC067_1285</name>
</gene>